<dbReference type="PROSITE" id="PS00028">
    <property type="entry name" value="ZINC_FINGER_C2H2_1"/>
    <property type="match status" value="1"/>
</dbReference>
<feature type="compositionally biased region" description="Basic and acidic residues" evidence="2">
    <location>
        <begin position="42"/>
        <end position="77"/>
    </location>
</feature>
<evidence type="ECO:0000256" key="1">
    <source>
        <dbReference type="PROSITE-ProRule" id="PRU00042"/>
    </source>
</evidence>
<dbReference type="PROSITE" id="PS50157">
    <property type="entry name" value="ZINC_FINGER_C2H2_2"/>
    <property type="match status" value="1"/>
</dbReference>
<protein>
    <submittedName>
        <fullName evidence="4">ARAD1D37950p</fullName>
    </submittedName>
</protein>
<feature type="region of interest" description="Disordered" evidence="2">
    <location>
        <begin position="241"/>
        <end position="272"/>
    </location>
</feature>
<evidence type="ECO:0000256" key="2">
    <source>
        <dbReference type="SAM" id="MobiDB-lite"/>
    </source>
</evidence>
<feature type="region of interest" description="Disordered" evidence="2">
    <location>
        <begin position="439"/>
        <end position="492"/>
    </location>
</feature>
<dbReference type="InterPro" id="IPR013087">
    <property type="entry name" value="Znf_C2H2_type"/>
</dbReference>
<keyword evidence="1" id="KW-0863">Zinc-finger</keyword>
<evidence type="ECO:0000313" key="4">
    <source>
        <dbReference type="EMBL" id="CDP38586.1"/>
    </source>
</evidence>
<feature type="compositionally biased region" description="Acidic residues" evidence="2">
    <location>
        <begin position="98"/>
        <end position="107"/>
    </location>
</feature>
<feature type="compositionally biased region" description="Low complexity" evidence="2">
    <location>
        <begin position="450"/>
        <end position="461"/>
    </location>
</feature>
<feature type="compositionally biased region" description="Basic and acidic residues" evidence="2">
    <location>
        <begin position="173"/>
        <end position="188"/>
    </location>
</feature>
<dbReference type="SMART" id="SM00355">
    <property type="entry name" value="ZnF_C2H2"/>
    <property type="match status" value="2"/>
</dbReference>
<proteinExistence type="predicted"/>
<feature type="region of interest" description="Disordered" evidence="2">
    <location>
        <begin position="385"/>
        <end position="412"/>
    </location>
</feature>
<keyword evidence="1" id="KW-0862">Zinc</keyword>
<feature type="compositionally biased region" description="Basic and acidic residues" evidence="2">
    <location>
        <begin position="1"/>
        <end position="35"/>
    </location>
</feature>
<accession>A0A060THE0</accession>
<dbReference type="EMBL" id="HG937694">
    <property type="protein sequence ID" value="CDP38586.1"/>
    <property type="molecule type" value="Genomic_DNA"/>
</dbReference>
<dbReference type="GO" id="GO:0008270">
    <property type="term" value="F:zinc ion binding"/>
    <property type="evidence" value="ECO:0007669"/>
    <property type="project" value="UniProtKB-KW"/>
</dbReference>
<dbReference type="Gene3D" id="3.30.160.60">
    <property type="entry name" value="Classic Zinc Finger"/>
    <property type="match status" value="1"/>
</dbReference>
<feature type="compositionally biased region" description="Basic and acidic residues" evidence="2">
    <location>
        <begin position="396"/>
        <end position="405"/>
    </location>
</feature>
<dbReference type="AlphaFoldDB" id="A0A060THE0"/>
<evidence type="ECO:0000259" key="3">
    <source>
        <dbReference type="PROSITE" id="PS50157"/>
    </source>
</evidence>
<feature type="region of interest" description="Disordered" evidence="2">
    <location>
        <begin position="1"/>
        <end position="196"/>
    </location>
</feature>
<dbReference type="InterPro" id="IPR036236">
    <property type="entry name" value="Znf_C2H2_sf"/>
</dbReference>
<dbReference type="SUPFAM" id="SSF57667">
    <property type="entry name" value="beta-beta-alpha zinc fingers"/>
    <property type="match status" value="1"/>
</dbReference>
<feature type="compositionally biased region" description="Low complexity" evidence="2">
    <location>
        <begin position="150"/>
        <end position="161"/>
    </location>
</feature>
<feature type="compositionally biased region" description="Low complexity" evidence="2">
    <location>
        <begin position="127"/>
        <end position="142"/>
    </location>
</feature>
<keyword evidence="1" id="KW-0479">Metal-binding</keyword>
<gene>
    <name evidence="4" type="ORF">GNLVRS02_ARAD1D37950g</name>
</gene>
<feature type="compositionally biased region" description="Polar residues" evidence="2">
    <location>
        <begin position="469"/>
        <end position="479"/>
    </location>
</feature>
<reference evidence="4" key="2">
    <citation type="submission" date="2014-06" db="EMBL/GenBank/DDBJ databases">
        <title>The complete genome of Blastobotrys (Arxula) adeninivorans LS3 - a yeast of biotechnological interest.</title>
        <authorList>
            <person name="Kunze G."/>
            <person name="Gaillardin C."/>
            <person name="Czernicka M."/>
            <person name="Durrens P."/>
            <person name="Martin T."/>
            <person name="Boer E."/>
            <person name="Gabaldon T."/>
            <person name="Cruz J."/>
            <person name="Talla E."/>
            <person name="Marck C."/>
            <person name="Goffeau A."/>
            <person name="Barbe V."/>
            <person name="Baret P."/>
            <person name="Baronian K."/>
            <person name="Beier S."/>
            <person name="Bleykasten C."/>
            <person name="Bode R."/>
            <person name="Casaregola S."/>
            <person name="Despons L."/>
            <person name="Fairhead C."/>
            <person name="Giersberg M."/>
            <person name="Gierski P."/>
            <person name="Hahnel U."/>
            <person name="Hartmann A."/>
            <person name="Jankowska D."/>
            <person name="Jubin C."/>
            <person name="Jung P."/>
            <person name="Lafontaine I."/>
            <person name="Leh-Louis V."/>
            <person name="Lemaire M."/>
            <person name="Marcet-Houben M."/>
            <person name="Mascher M."/>
            <person name="Morel G."/>
            <person name="Richard G.-F."/>
            <person name="Riechen J."/>
            <person name="Sacerdot C."/>
            <person name="Sarkar A."/>
            <person name="Savel G."/>
            <person name="Schacherer J."/>
            <person name="Sherman D."/>
            <person name="Straub M.-L."/>
            <person name="Stein N."/>
            <person name="Thierry A."/>
            <person name="Trautwein-Schult A."/>
            <person name="Westhof E."/>
            <person name="Worch S."/>
            <person name="Dujon B."/>
            <person name="Souciet J.-L."/>
            <person name="Wincker P."/>
            <person name="Scholz U."/>
            <person name="Neuveglise N."/>
        </authorList>
    </citation>
    <scope>NUCLEOTIDE SEQUENCE</scope>
    <source>
        <strain evidence="4">LS3</strain>
    </source>
</reference>
<feature type="domain" description="C2H2-type" evidence="3">
    <location>
        <begin position="282"/>
        <end position="306"/>
    </location>
</feature>
<organism evidence="4">
    <name type="scientific">Blastobotrys adeninivorans</name>
    <name type="common">Yeast</name>
    <name type="synonym">Arxula adeninivorans</name>
    <dbReference type="NCBI Taxonomy" id="409370"/>
    <lineage>
        <taxon>Eukaryota</taxon>
        <taxon>Fungi</taxon>
        <taxon>Dikarya</taxon>
        <taxon>Ascomycota</taxon>
        <taxon>Saccharomycotina</taxon>
        <taxon>Dipodascomycetes</taxon>
        <taxon>Dipodascales</taxon>
        <taxon>Trichomonascaceae</taxon>
        <taxon>Blastobotrys</taxon>
    </lineage>
</organism>
<name>A0A060THE0_BLAAD</name>
<sequence length="492" mass="52591">MVGNKKDEETERYEDALDDALKTEEVVNTEGHDGANEGGEDQESHSAAHDDKDGSDNIDDSLKDQGEKKDSKDEGAHDGSGQGGEDDGSGRGGPGGEGDVDDGQGDDENNRRTSIANLISEGDEGAQRLAGAAAAAAAAGRGPFPPPPFQYGYNLQTGYPYPGYPYPGGQGGEGKKDGEGDKGTDEGGPRPPEGYPYPYYPYPGQAPPNAGNYNNYPYPVYGRGGAAAGFGYGYEGYPEDAAPPATGGKRQREPKAGSGGGGNANKKRRGDGLTVVSAERPYPCKFEGCHWAFARLSDQRRHFRSHQKPTFHCPYWASDPTCHRNGGAFNRLDVLKRHLKLVHFVQFKQSDSGWCRVCQKMFPSPKHFVDHCERCAQAARPTEWKVDQVKGQGEGGPREEGEDKSSAGPTAGITLTDQRLNAAADPTLLSMSNVDTELKDKGGVEEDDPQATAQAVVGGAVRSRRGMHNRQTLSQSMQAGSHVGKPHAHDEV</sequence>
<reference evidence="4" key="1">
    <citation type="submission" date="2014-02" db="EMBL/GenBank/DDBJ databases">
        <authorList>
            <person name="Genoscope - CEA"/>
        </authorList>
    </citation>
    <scope>NUCLEOTIDE SEQUENCE</scope>
    <source>
        <strain evidence="4">LS3</strain>
    </source>
</reference>